<keyword evidence="3" id="KW-1185">Reference proteome</keyword>
<proteinExistence type="predicted"/>
<dbReference type="Gene3D" id="3.40.710.10">
    <property type="entry name" value="DD-peptidase/beta-lactamase superfamily"/>
    <property type="match status" value="1"/>
</dbReference>
<dbReference type="InterPro" id="IPR001466">
    <property type="entry name" value="Beta-lactam-related"/>
</dbReference>
<gene>
    <name evidence="2" type="ORF">BC6307_08410</name>
</gene>
<dbReference type="AlphaFoldDB" id="A0A223KPB6"/>
<sequence>MIDQAFINELTSTATTKKNIYGALLCVEKGDDSFSYVSAAGNILAHTPYYIASVTKLYVTAVLLKLKEEGRVDLEHKISNYLPSDTLLKLHYFKGHDYSNEITIKHLMSNTSGIPDYFTAEAIKDLIGGRDSAWGYEKVVASAKQEKPKFSPGVRAQYSDTNYQLLGKIIETITEKDIHSVFKEYIFNELELKETYLYEDETDSKPAPFYYKDKKLHLPKYMSSIGPEGGIVSTVKESMIFLRAFMNGRLFPKQYLHELKDWKLLFGPGLFYYGVGIASQPVSLFEFKTGMIGHWGQTGAFAFYHPKTDLYFTGTVNQFYGHSVAAKMMIKMIKACKKV</sequence>
<name>A0A223KPB6_9BACI</name>
<dbReference type="PANTHER" id="PTHR43283">
    <property type="entry name" value="BETA-LACTAMASE-RELATED"/>
    <property type="match status" value="1"/>
</dbReference>
<dbReference type="InterPro" id="IPR050789">
    <property type="entry name" value="Diverse_Enzym_Activities"/>
</dbReference>
<dbReference type="KEGG" id="bcoh:BC6307_08410"/>
<dbReference type="SUPFAM" id="SSF56601">
    <property type="entry name" value="beta-lactamase/transpeptidase-like"/>
    <property type="match status" value="1"/>
</dbReference>
<organism evidence="2 3">
    <name type="scientific">Sutcliffiella cohnii</name>
    <dbReference type="NCBI Taxonomy" id="33932"/>
    <lineage>
        <taxon>Bacteria</taxon>
        <taxon>Bacillati</taxon>
        <taxon>Bacillota</taxon>
        <taxon>Bacilli</taxon>
        <taxon>Bacillales</taxon>
        <taxon>Bacillaceae</taxon>
        <taxon>Sutcliffiella</taxon>
    </lineage>
</organism>
<feature type="domain" description="Beta-lactamase-related" evidence="1">
    <location>
        <begin position="14"/>
        <end position="326"/>
    </location>
</feature>
<dbReference type="RefSeq" id="WP_066411891.1">
    <property type="nucleotide sequence ID" value="NZ_CP018866.1"/>
</dbReference>
<dbReference type="GO" id="GO:0016787">
    <property type="term" value="F:hydrolase activity"/>
    <property type="evidence" value="ECO:0007669"/>
    <property type="project" value="UniProtKB-KW"/>
</dbReference>
<evidence type="ECO:0000259" key="1">
    <source>
        <dbReference type="Pfam" id="PF00144"/>
    </source>
</evidence>
<reference evidence="2 3" key="1">
    <citation type="submission" date="2016-12" db="EMBL/GenBank/DDBJ databases">
        <title>The whole genome sequencing and assembly of Bacillus cohnii DSM 6307T strain.</title>
        <authorList>
            <person name="Lee Y.-J."/>
            <person name="Yi H."/>
            <person name="Bahn Y.-S."/>
            <person name="Kim J.F."/>
            <person name="Lee D.-W."/>
        </authorList>
    </citation>
    <scope>NUCLEOTIDE SEQUENCE [LARGE SCALE GENOMIC DNA]</scope>
    <source>
        <strain evidence="2 3">DSM 6307</strain>
    </source>
</reference>
<evidence type="ECO:0000313" key="2">
    <source>
        <dbReference type="EMBL" id="AST91299.1"/>
    </source>
</evidence>
<protein>
    <submittedName>
        <fullName evidence="2">Serine hydrolase</fullName>
    </submittedName>
</protein>
<dbReference type="EMBL" id="CP018866">
    <property type="protein sequence ID" value="AST91299.1"/>
    <property type="molecule type" value="Genomic_DNA"/>
</dbReference>
<dbReference type="InterPro" id="IPR012338">
    <property type="entry name" value="Beta-lactam/transpept-like"/>
</dbReference>
<dbReference type="Pfam" id="PF00144">
    <property type="entry name" value="Beta-lactamase"/>
    <property type="match status" value="1"/>
</dbReference>
<accession>A0A223KPB6</accession>
<dbReference type="Proteomes" id="UP000215224">
    <property type="component" value="Chromosome"/>
</dbReference>
<keyword evidence="2" id="KW-0378">Hydrolase</keyword>
<dbReference type="STRING" id="1314751.GCA_001591425_00604"/>
<evidence type="ECO:0000313" key="3">
    <source>
        <dbReference type="Proteomes" id="UP000215224"/>
    </source>
</evidence>